<name>A0A0A2KX20_PENIT</name>
<gene>
    <name evidence="1" type="ORF">PITC_051310</name>
</gene>
<accession>A0A0A2KX20</accession>
<comment type="caution">
    <text evidence="1">The sequence shown here is derived from an EMBL/GenBank/DDBJ whole genome shotgun (WGS) entry which is preliminary data.</text>
</comment>
<dbReference type="Proteomes" id="UP000030104">
    <property type="component" value="Unassembled WGS sequence"/>
</dbReference>
<keyword evidence="2" id="KW-1185">Reference proteome</keyword>
<evidence type="ECO:0000313" key="1">
    <source>
        <dbReference type="EMBL" id="KGO71446.1"/>
    </source>
</evidence>
<dbReference type="HOGENOM" id="CLU_2513348_0_0_1"/>
<sequence>MTCPRERVSNGHPRRRGQTFELPVAFPLPSASCVVPGYQPVNESVNKVECYETRLWISYRMACSQSHDRNVQLCGGGHGGARSTE</sequence>
<organism evidence="1 2">
    <name type="scientific">Penicillium italicum</name>
    <name type="common">Blue mold</name>
    <dbReference type="NCBI Taxonomy" id="40296"/>
    <lineage>
        <taxon>Eukaryota</taxon>
        <taxon>Fungi</taxon>
        <taxon>Dikarya</taxon>
        <taxon>Ascomycota</taxon>
        <taxon>Pezizomycotina</taxon>
        <taxon>Eurotiomycetes</taxon>
        <taxon>Eurotiomycetidae</taxon>
        <taxon>Eurotiales</taxon>
        <taxon>Aspergillaceae</taxon>
        <taxon>Penicillium</taxon>
    </lineage>
</organism>
<reference evidence="1 2" key="1">
    <citation type="journal article" date="2015" name="Mol. Plant Microbe Interact.">
        <title>Genome, transcriptome, and functional analyses of Penicillium expansum provide new insights into secondary metabolism and pathogenicity.</title>
        <authorList>
            <person name="Ballester A.R."/>
            <person name="Marcet-Houben M."/>
            <person name="Levin E."/>
            <person name="Sela N."/>
            <person name="Selma-Lazaro C."/>
            <person name="Carmona L."/>
            <person name="Wisniewski M."/>
            <person name="Droby S."/>
            <person name="Gonzalez-Candelas L."/>
            <person name="Gabaldon T."/>
        </authorList>
    </citation>
    <scope>NUCLEOTIDE SEQUENCE [LARGE SCALE GENOMIC DNA]</scope>
    <source>
        <strain evidence="1 2">PHI-1</strain>
    </source>
</reference>
<proteinExistence type="predicted"/>
<evidence type="ECO:0000313" key="2">
    <source>
        <dbReference type="Proteomes" id="UP000030104"/>
    </source>
</evidence>
<dbReference type="AlphaFoldDB" id="A0A0A2KX20"/>
<dbReference type="PhylomeDB" id="A0A0A2KX20"/>
<protein>
    <submittedName>
        <fullName evidence="1">Uncharacterized protein</fullName>
    </submittedName>
</protein>
<dbReference type="OrthoDB" id="10361661at2759"/>
<dbReference type="EMBL" id="JQGA01000927">
    <property type="protein sequence ID" value="KGO71446.1"/>
    <property type="molecule type" value="Genomic_DNA"/>
</dbReference>